<evidence type="ECO:0000256" key="1">
    <source>
        <dbReference type="SAM" id="MobiDB-lite"/>
    </source>
</evidence>
<dbReference type="AlphaFoldDB" id="A0A0L0F8T5"/>
<reference evidence="2 3" key="1">
    <citation type="submission" date="2011-02" db="EMBL/GenBank/DDBJ databases">
        <title>The Genome Sequence of Sphaeroforma arctica JP610.</title>
        <authorList>
            <consortium name="The Broad Institute Genome Sequencing Platform"/>
            <person name="Russ C."/>
            <person name="Cuomo C."/>
            <person name="Young S.K."/>
            <person name="Zeng Q."/>
            <person name="Gargeya S."/>
            <person name="Alvarado L."/>
            <person name="Berlin A."/>
            <person name="Chapman S.B."/>
            <person name="Chen Z."/>
            <person name="Freedman E."/>
            <person name="Gellesch M."/>
            <person name="Goldberg J."/>
            <person name="Griggs A."/>
            <person name="Gujja S."/>
            <person name="Heilman E."/>
            <person name="Heiman D."/>
            <person name="Howarth C."/>
            <person name="Mehta T."/>
            <person name="Neiman D."/>
            <person name="Pearson M."/>
            <person name="Roberts A."/>
            <person name="Saif S."/>
            <person name="Shea T."/>
            <person name="Shenoy N."/>
            <person name="Sisk P."/>
            <person name="Stolte C."/>
            <person name="Sykes S."/>
            <person name="White J."/>
            <person name="Yandava C."/>
            <person name="Burger G."/>
            <person name="Gray M.W."/>
            <person name="Holland P.W.H."/>
            <person name="King N."/>
            <person name="Lang F.B.F."/>
            <person name="Roger A.J."/>
            <person name="Ruiz-Trillo I."/>
            <person name="Haas B."/>
            <person name="Nusbaum C."/>
            <person name="Birren B."/>
        </authorList>
    </citation>
    <scope>NUCLEOTIDE SEQUENCE [LARGE SCALE GENOMIC DNA]</scope>
    <source>
        <strain evidence="2 3">JP610</strain>
    </source>
</reference>
<proteinExistence type="predicted"/>
<dbReference type="Proteomes" id="UP000054560">
    <property type="component" value="Unassembled WGS sequence"/>
</dbReference>
<sequence length="107" mass="11927">MLPIAKNALKRAKTLRHPNFLKLLDSFETEVSITMVTEYSVPLAEHILTQQPGATAKAHAQTNADSTSDQEPDPTLTMTPKQMQIECQWGLHQILKALVFLNNDAKT</sequence>
<evidence type="ECO:0008006" key="4">
    <source>
        <dbReference type="Google" id="ProtNLM"/>
    </source>
</evidence>
<dbReference type="GeneID" id="25914976"/>
<gene>
    <name evidence="2" type="ORF">SARC_14472</name>
</gene>
<dbReference type="PANTHER" id="PTHR12984">
    <property type="entry name" value="SCY1-RELATED S/T PROTEIN KINASE-LIKE"/>
    <property type="match status" value="1"/>
</dbReference>
<dbReference type="STRING" id="667725.A0A0L0F8T5"/>
<dbReference type="OrthoDB" id="447103at2759"/>
<protein>
    <recommendedName>
        <fullName evidence="4">Protein kinase domain-containing protein</fullName>
    </recommendedName>
</protein>
<feature type="compositionally biased region" description="Polar residues" evidence="1">
    <location>
        <begin position="60"/>
        <end position="69"/>
    </location>
</feature>
<name>A0A0L0F8T5_9EUKA</name>
<dbReference type="SUPFAM" id="SSF56112">
    <property type="entry name" value="Protein kinase-like (PK-like)"/>
    <property type="match status" value="1"/>
</dbReference>
<dbReference type="EMBL" id="KQ246267">
    <property type="protein sequence ID" value="KNC72966.1"/>
    <property type="molecule type" value="Genomic_DNA"/>
</dbReference>
<dbReference type="InterPro" id="IPR051177">
    <property type="entry name" value="CIK-Related_Protein"/>
</dbReference>
<keyword evidence="3" id="KW-1185">Reference proteome</keyword>
<feature type="region of interest" description="Disordered" evidence="1">
    <location>
        <begin position="52"/>
        <end position="75"/>
    </location>
</feature>
<dbReference type="InterPro" id="IPR011009">
    <property type="entry name" value="Kinase-like_dom_sf"/>
</dbReference>
<dbReference type="Gene3D" id="3.30.200.20">
    <property type="entry name" value="Phosphorylase Kinase, domain 1"/>
    <property type="match status" value="1"/>
</dbReference>
<evidence type="ECO:0000313" key="3">
    <source>
        <dbReference type="Proteomes" id="UP000054560"/>
    </source>
</evidence>
<organism evidence="2 3">
    <name type="scientific">Sphaeroforma arctica JP610</name>
    <dbReference type="NCBI Taxonomy" id="667725"/>
    <lineage>
        <taxon>Eukaryota</taxon>
        <taxon>Ichthyosporea</taxon>
        <taxon>Ichthyophonida</taxon>
        <taxon>Sphaeroforma</taxon>
    </lineage>
</organism>
<dbReference type="PANTHER" id="PTHR12984:SF3">
    <property type="entry name" value="N-TERMINAL KINASE-LIKE PROTEIN"/>
    <property type="match status" value="1"/>
</dbReference>
<dbReference type="RefSeq" id="XP_014146868.1">
    <property type="nucleotide sequence ID" value="XM_014291393.1"/>
</dbReference>
<evidence type="ECO:0000313" key="2">
    <source>
        <dbReference type="EMBL" id="KNC72966.1"/>
    </source>
</evidence>
<feature type="non-terminal residue" evidence="2">
    <location>
        <position position="107"/>
    </location>
</feature>
<accession>A0A0L0F8T5</accession>